<gene>
    <name evidence="1" type="ORF">XAP6984_1410002</name>
    <name evidence="2" type="ORF">XAP7430_1550003</name>
</gene>
<dbReference type="EMBL" id="OCYT01000048">
    <property type="protein sequence ID" value="SON77781.1"/>
    <property type="molecule type" value="Genomic_DNA"/>
</dbReference>
<accession>A0AB38DYH2</accession>
<dbReference type="Proteomes" id="UP000234181">
    <property type="component" value="Unassembled WGS sequence"/>
</dbReference>
<evidence type="ECO:0000313" key="1">
    <source>
        <dbReference type="EMBL" id="SON77781.1"/>
    </source>
</evidence>
<dbReference type="EMBL" id="OCYS01000063">
    <property type="protein sequence ID" value="SON83993.1"/>
    <property type="molecule type" value="Genomic_DNA"/>
</dbReference>
<dbReference type="AlphaFoldDB" id="A0AB38DYH2"/>
<protein>
    <recommendedName>
        <fullName evidence="5">Transposase</fullName>
    </recommendedName>
</protein>
<sequence>MRAFDSPTNGFFRFHAMKNKVCTQLQNIRKIISAKFLDSNLAIEMHFSNIQAEMQMALLTPVFPQLRKV</sequence>
<evidence type="ECO:0000313" key="3">
    <source>
        <dbReference type="Proteomes" id="UP000234166"/>
    </source>
</evidence>
<evidence type="ECO:0000313" key="4">
    <source>
        <dbReference type="Proteomes" id="UP000234181"/>
    </source>
</evidence>
<name>A0AB38DYH2_XANCH</name>
<evidence type="ECO:0000313" key="2">
    <source>
        <dbReference type="EMBL" id="SON83993.1"/>
    </source>
</evidence>
<dbReference type="Proteomes" id="UP000234166">
    <property type="component" value="Unassembled WGS sequence"/>
</dbReference>
<keyword evidence="4" id="KW-1185">Reference proteome</keyword>
<reference evidence="3 4" key="1">
    <citation type="submission" date="2017-10" db="EMBL/GenBank/DDBJ databases">
        <authorList>
            <person name="Regsiter A."/>
            <person name="William W."/>
        </authorList>
    </citation>
    <scope>NUCLEOTIDE SEQUENCE [LARGE SCALE GENOMIC DNA]</scope>
    <source>
        <strain evidence="1 4">CFBP6984</strain>
        <strain evidence="2 3">CFBP7430</strain>
    </source>
</reference>
<comment type="caution">
    <text evidence="2">The sequence shown here is derived from an EMBL/GenBank/DDBJ whole genome shotgun (WGS) entry which is preliminary data.</text>
</comment>
<evidence type="ECO:0008006" key="5">
    <source>
        <dbReference type="Google" id="ProtNLM"/>
    </source>
</evidence>
<organism evidence="2 3">
    <name type="scientific">Xanthomonas campestris pv. phaseoli</name>
    <dbReference type="NCBI Taxonomy" id="317013"/>
    <lineage>
        <taxon>Bacteria</taxon>
        <taxon>Pseudomonadati</taxon>
        <taxon>Pseudomonadota</taxon>
        <taxon>Gammaproteobacteria</taxon>
        <taxon>Lysobacterales</taxon>
        <taxon>Lysobacteraceae</taxon>
        <taxon>Xanthomonas</taxon>
    </lineage>
</organism>
<proteinExistence type="predicted"/>